<dbReference type="SUPFAM" id="SSF63380">
    <property type="entry name" value="Riboflavin synthase domain-like"/>
    <property type="match status" value="1"/>
</dbReference>
<reference evidence="2" key="1">
    <citation type="submission" date="2020-12" db="EMBL/GenBank/DDBJ databases">
        <title>Prauserella sp. ASG 168, a novel actinomycete isolated from cave rock.</title>
        <authorList>
            <person name="Suriyachadkun C."/>
        </authorList>
    </citation>
    <scope>NUCLEOTIDE SEQUENCE</scope>
    <source>
        <strain evidence="2">ASG 168</strain>
    </source>
</reference>
<protein>
    <submittedName>
        <fullName evidence="2">Siderophore-interacting protein</fullName>
    </submittedName>
</protein>
<dbReference type="Pfam" id="PF04954">
    <property type="entry name" value="SIP"/>
    <property type="match status" value="1"/>
</dbReference>
<dbReference type="CDD" id="cd06193">
    <property type="entry name" value="siderophore_interacting"/>
    <property type="match status" value="1"/>
</dbReference>
<dbReference type="EMBL" id="JAENJH010000001">
    <property type="protein sequence ID" value="MBK1783389.1"/>
    <property type="molecule type" value="Genomic_DNA"/>
</dbReference>
<dbReference type="PROSITE" id="PS51384">
    <property type="entry name" value="FAD_FR"/>
    <property type="match status" value="1"/>
</dbReference>
<dbReference type="PANTHER" id="PTHR30157">
    <property type="entry name" value="FERRIC REDUCTASE, NADPH-DEPENDENT"/>
    <property type="match status" value="1"/>
</dbReference>
<dbReference type="AlphaFoldDB" id="A0A934QQ66"/>
<dbReference type="InterPro" id="IPR007037">
    <property type="entry name" value="SIP_rossman_dom"/>
</dbReference>
<comment type="caution">
    <text evidence="2">The sequence shown here is derived from an EMBL/GenBank/DDBJ whole genome shotgun (WGS) entry which is preliminary data.</text>
</comment>
<evidence type="ECO:0000313" key="3">
    <source>
        <dbReference type="Proteomes" id="UP000635245"/>
    </source>
</evidence>
<dbReference type="PANTHER" id="PTHR30157:SF0">
    <property type="entry name" value="NADPH-DEPENDENT FERRIC-CHELATE REDUCTASE"/>
    <property type="match status" value="1"/>
</dbReference>
<dbReference type="GO" id="GO:0016491">
    <property type="term" value="F:oxidoreductase activity"/>
    <property type="evidence" value="ECO:0007669"/>
    <property type="project" value="InterPro"/>
</dbReference>
<dbReference type="Proteomes" id="UP000635245">
    <property type="component" value="Unassembled WGS sequence"/>
</dbReference>
<dbReference type="InterPro" id="IPR039261">
    <property type="entry name" value="FNR_nucleotide-bd"/>
</dbReference>
<dbReference type="InterPro" id="IPR013113">
    <property type="entry name" value="SIP_FAD-bd"/>
</dbReference>
<dbReference type="Pfam" id="PF08021">
    <property type="entry name" value="FAD_binding_9"/>
    <property type="match status" value="1"/>
</dbReference>
<dbReference type="Gene3D" id="3.40.50.80">
    <property type="entry name" value="Nucleotide-binding domain of ferredoxin-NADP reductase (FNR) module"/>
    <property type="match status" value="1"/>
</dbReference>
<gene>
    <name evidence="2" type="ORF">JHE00_03550</name>
</gene>
<dbReference type="Gene3D" id="2.40.30.10">
    <property type="entry name" value="Translation factors"/>
    <property type="match status" value="1"/>
</dbReference>
<keyword evidence="3" id="KW-1185">Reference proteome</keyword>
<evidence type="ECO:0000259" key="1">
    <source>
        <dbReference type="PROSITE" id="PS51384"/>
    </source>
</evidence>
<feature type="domain" description="FAD-binding FR-type" evidence="1">
    <location>
        <begin position="16"/>
        <end position="156"/>
    </location>
</feature>
<sequence>MARSNFSATRVKPETSRLLTPHVLRRERISEHFARVTLGGTDLVDFTHMGFDQWFRLFIPIAQDSLSRLPNKLDTLAYARYLAISKTSRPVLRNYTVRAFRQDGTDGTGGPELDVDFVLHGNPEGELPGPAATWAQSCSPGDPVAILDEGIGFTPRPGLDRVRLVADESGLPAVAGILASLPEDTLGEAIIEVPADDDRQELRKPPGVDVTWVVRTDPSATPGQAALAAAVEHDEPGEPCYRWVVGEQSLPTSLRRHWVRAGVPKEDIMFCGYWRAGRGH</sequence>
<organism evidence="2 3">
    <name type="scientific">Prauserella cavernicola</name>
    <dbReference type="NCBI Taxonomy" id="2800127"/>
    <lineage>
        <taxon>Bacteria</taxon>
        <taxon>Bacillati</taxon>
        <taxon>Actinomycetota</taxon>
        <taxon>Actinomycetes</taxon>
        <taxon>Pseudonocardiales</taxon>
        <taxon>Pseudonocardiaceae</taxon>
        <taxon>Prauserella</taxon>
    </lineage>
</organism>
<dbReference type="InterPro" id="IPR017927">
    <property type="entry name" value="FAD-bd_FR_type"/>
</dbReference>
<name>A0A934QQ66_9PSEU</name>
<proteinExistence type="predicted"/>
<dbReference type="InterPro" id="IPR039374">
    <property type="entry name" value="SIP_fam"/>
</dbReference>
<dbReference type="RefSeq" id="WP_200314671.1">
    <property type="nucleotide sequence ID" value="NZ_JAENJH010000001.1"/>
</dbReference>
<accession>A0A934QQ66</accession>
<evidence type="ECO:0000313" key="2">
    <source>
        <dbReference type="EMBL" id="MBK1783389.1"/>
    </source>
</evidence>
<dbReference type="InterPro" id="IPR017938">
    <property type="entry name" value="Riboflavin_synthase-like_b-brl"/>
</dbReference>